<dbReference type="GO" id="GO:0009055">
    <property type="term" value="F:electron transfer activity"/>
    <property type="evidence" value="ECO:0007669"/>
    <property type="project" value="UniProtKB-UniRule"/>
</dbReference>
<dbReference type="EMBL" id="MLHV01000010">
    <property type="protein sequence ID" value="OHU00021.1"/>
    <property type="molecule type" value="Genomic_DNA"/>
</dbReference>
<name>A0A1S1K102_9MYCO</name>
<dbReference type="PRINTS" id="PR00352">
    <property type="entry name" value="3FE4SFRDOXIN"/>
</dbReference>
<evidence type="ECO:0000256" key="1">
    <source>
        <dbReference type="ARBA" id="ARBA00001927"/>
    </source>
</evidence>
<keyword evidence="7" id="KW-0003">3Fe-4S</keyword>
<dbReference type="STRING" id="1908205.BKG60_24475"/>
<evidence type="ECO:0000256" key="7">
    <source>
        <dbReference type="ARBA" id="ARBA00023291"/>
    </source>
</evidence>
<comment type="function">
    <text evidence="8">Ferredoxins are iron-sulfur proteins that transfer electrons in a wide variety of metabolic reactions.</text>
</comment>
<dbReference type="Pfam" id="PF13459">
    <property type="entry name" value="Fer4_15"/>
    <property type="match status" value="1"/>
</dbReference>
<keyword evidence="3 8" id="KW-0479">Metal-binding</keyword>
<accession>A0A1Q9W528</accession>
<evidence type="ECO:0000256" key="3">
    <source>
        <dbReference type="ARBA" id="ARBA00022723"/>
    </source>
</evidence>
<evidence type="ECO:0000256" key="5">
    <source>
        <dbReference type="ARBA" id="ARBA00023004"/>
    </source>
</evidence>
<dbReference type="GO" id="GO:0005506">
    <property type="term" value="F:iron ion binding"/>
    <property type="evidence" value="ECO:0007669"/>
    <property type="project" value="UniProtKB-UniRule"/>
</dbReference>
<dbReference type="PANTHER" id="PTHR36923:SF3">
    <property type="entry name" value="FERREDOXIN"/>
    <property type="match status" value="1"/>
</dbReference>
<dbReference type="PANTHER" id="PTHR36923">
    <property type="entry name" value="FERREDOXIN"/>
    <property type="match status" value="1"/>
</dbReference>
<dbReference type="GO" id="GO:0051538">
    <property type="term" value="F:3 iron, 4 sulfur cluster binding"/>
    <property type="evidence" value="ECO:0007669"/>
    <property type="project" value="UniProtKB-KW"/>
</dbReference>
<comment type="caution">
    <text evidence="9">The sequence shown here is derived from an EMBL/GenBank/DDBJ whole genome shotgun (WGS) entry which is preliminary data.</text>
</comment>
<evidence type="ECO:0000256" key="8">
    <source>
        <dbReference type="RuleBase" id="RU368020"/>
    </source>
</evidence>
<keyword evidence="5 8" id="KW-0408">Iron</keyword>
<evidence type="ECO:0000256" key="6">
    <source>
        <dbReference type="ARBA" id="ARBA00023014"/>
    </source>
</evidence>
<dbReference type="AlphaFoldDB" id="A0A1S1K102"/>
<sequence length="64" mass="6845">MKVSVDSSRCQGHTLCSMIAPDSFELDDVDGHASPVSEVVPADQEDAVREAAQSCPEQAILIEE</sequence>
<accession>A0A1S1K102</accession>
<keyword evidence="10" id="KW-1185">Reference proteome</keyword>
<proteinExistence type="predicted"/>
<evidence type="ECO:0000313" key="9">
    <source>
        <dbReference type="EMBL" id="OHU00021.1"/>
    </source>
</evidence>
<evidence type="ECO:0000256" key="4">
    <source>
        <dbReference type="ARBA" id="ARBA00022982"/>
    </source>
</evidence>
<keyword evidence="6 8" id="KW-0411">Iron-sulfur</keyword>
<organism evidence="9 10">
    <name type="scientific">Mycobacterium syngnathidarum</name>
    <dbReference type="NCBI Taxonomy" id="1908205"/>
    <lineage>
        <taxon>Bacteria</taxon>
        <taxon>Bacillati</taxon>
        <taxon>Actinomycetota</taxon>
        <taxon>Actinomycetes</taxon>
        <taxon>Mycobacteriales</taxon>
        <taxon>Mycobacteriaceae</taxon>
        <taxon>Mycobacterium</taxon>
    </lineage>
</organism>
<reference evidence="9 10" key="1">
    <citation type="submission" date="2016-10" db="EMBL/GenBank/DDBJ databases">
        <title>Evaluation of Human, Animal and Environmental Mycobacterium chelonae Isolates by Core Genome Phylogenomic Analysis, Targeted Gene Comparison, and Anti-microbial Susceptibility Patterns: A Tale of Mistaken Identities.</title>
        <authorList>
            <person name="Fogelson S.B."/>
            <person name="Camus A.C."/>
            <person name="Lorenz W."/>
            <person name="Vasireddy R."/>
            <person name="Vasireddy S."/>
            <person name="Smith T."/>
            <person name="Brown-Elliott B.A."/>
            <person name="Wallace R.J.Jr."/>
            <person name="Hasan N.A."/>
            <person name="Reischl U."/>
            <person name="Sanchez S."/>
        </authorList>
    </citation>
    <scope>NUCLEOTIDE SEQUENCE [LARGE SCALE GENOMIC DNA]</scope>
    <source>
        <strain evidence="9 10">24999</strain>
    </source>
</reference>
<dbReference type="OrthoDB" id="3215519at2"/>
<dbReference type="InterPro" id="IPR001080">
    <property type="entry name" value="3Fe4S_ferredoxin"/>
</dbReference>
<evidence type="ECO:0000313" key="10">
    <source>
        <dbReference type="Proteomes" id="UP000179636"/>
    </source>
</evidence>
<comment type="cofactor">
    <cofactor evidence="1">
        <name>[3Fe-4S] cluster</name>
        <dbReference type="ChEBI" id="CHEBI:21137"/>
    </cofactor>
</comment>
<dbReference type="SUPFAM" id="SSF54862">
    <property type="entry name" value="4Fe-4S ferredoxins"/>
    <property type="match status" value="1"/>
</dbReference>
<dbReference type="Gene3D" id="3.30.70.20">
    <property type="match status" value="1"/>
</dbReference>
<evidence type="ECO:0000256" key="2">
    <source>
        <dbReference type="ARBA" id="ARBA00022448"/>
    </source>
</evidence>
<dbReference type="InterPro" id="IPR051269">
    <property type="entry name" value="Fe-S_cluster_ET"/>
</dbReference>
<dbReference type="RefSeq" id="WP_070188400.1">
    <property type="nucleotide sequence ID" value="NZ_MLCL01000086.1"/>
</dbReference>
<protein>
    <recommendedName>
        <fullName evidence="8">Ferredoxin</fullName>
    </recommendedName>
</protein>
<gene>
    <name evidence="9" type="ORF">BKG61_12825</name>
</gene>
<keyword evidence="4 8" id="KW-0249">Electron transport</keyword>
<dbReference type="Proteomes" id="UP000179636">
    <property type="component" value="Unassembled WGS sequence"/>
</dbReference>
<keyword evidence="2 8" id="KW-0813">Transport</keyword>